<dbReference type="InterPro" id="IPR022796">
    <property type="entry name" value="Chloroa_b-bind"/>
</dbReference>
<dbReference type="EMBL" id="CDMY01000228">
    <property type="protein sequence ID" value="CEL95511.1"/>
    <property type="molecule type" value="Genomic_DNA"/>
</dbReference>
<evidence type="ECO:0000313" key="7">
    <source>
        <dbReference type="Proteomes" id="UP000041254"/>
    </source>
</evidence>
<keyword evidence="2" id="KW-0150">Chloroplast</keyword>
<evidence type="ECO:0000256" key="2">
    <source>
        <dbReference type="ARBA" id="ARBA00022528"/>
    </source>
</evidence>
<name>A0A0G4EG63_VITBC</name>
<organism evidence="6 7">
    <name type="scientific">Vitrella brassicaformis (strain CCMP3155)</name>
    <dbReference type="NCBI Taxonomy" id="1169540"/>
    <lineage>
        <taxon>Eukaryota</taxon>
        <taxon>Sar</taxon>
        <taxon>Alveolata</taxon>
        <taxon>Colpodellida</taxon>
        <taxon>Vitrellaceae</taxon>
        <taxon>Vitrella</taxon>
    </lineage>
</organism>
<dbReference type="VEuPathDB" id="CryptoDB:Vbra_11941"/>
<evidence type="ECO:0000256" key="5">
    <source>
        <dbReference type="SAM" id="Phobius"/>
    </source>
</evidence>
<evidence type="ECO:0000256" key="4">
    <source>
        <dbReference type="SAM" id="MobiDB-lite"/>
    </source>
</evidence>
<evidence type="ECO:0000313" key="6">
    <source>
        <dbReference type="EMBL" id="CEL95511.1"/>
    </source>
</evidence>
<feature type="transmembrane region" description="Helical" evidence="5">
    <location>
        <begin position="123"/>
        <end position="146"/>
    </location>
</feature>
<accession>A0A0G4EG63</accession>
<comment type="subcellular location">
    <subcellularLocation>
        <location evidence="1">Plastid</location>
        <location evidence="1">Chloroplast</location>
    </subcellularLocation>
</comment>
<evidence type="ECO:0000256" key="3">
    <source>
        <dbReference type="ARBA" id="ARBA00022640"/>
    </source>
</evidence>
<keyword evidence="5" id="KW-0812">Transmembrane</keyword>
<dbReference type="AlphaFoldDB" id="A0A0G4EG63"/>
<dbReference type="SUPFAM" id="SSF103511">
    <property type="entry name" value="Chlorophyll a-b binding protein"/>
    <property type="match status" value="1"/>
</dbReference>
<dbReference type="InParanoid" id="A0A0G4EG63"/>
<protein>
    <submittedName>
        <fullName evidence="6">Uncharacterized protein</fullName>
    </submittedName>
</protein>
<reference evidence="6 7" key="1">
    <citation type="submission" date="2014-11" db="EMBL/GenBank/DDBJ databases">
        <authorList>
            <person name="Zhu J."/>
            <person name="Qi W."/>
            <person name="Song R."/>
        </authorList>
    </citation>
    <scope>NUCLEOTIDE SEQUENCE [LARGE SCALE GENOMIC DNA]</scope>
</reference>
<sequence length="166" mass="18076">MPHRHAARSVLRSTETEKATPSSPSSSSAVPDAFATPPAEGETKAAAPSEMPPPPGYGKKDDFDPSNVNPWRINPTGQGNFGFGWNAELQNGRAAMIAMAAWFIKEITTGESLWEQVGMENRLVQIIVFGIALTASFAIGLGYFVIKNTERMDRMSGKLEDDYKEL</sequence>
<evidence type="ECO:0000256" key="1">
    <source>
        <dbReference type="ARBA" id="ARBA00004229"/>
    </source>
</evidence>
<proteinExistence type="predicted"/>
<dbReference type="Gene3D" id="1.10.3460.10">
    <property type="entry name" value="Chlorophyll a/b binding protein domain"/>
    <property type="match status" value="1"/>
</dbReference>
<keyword evidence="7" id="KW-1185">Reference proteome</keyword>
<keyword evidence="3" id="KW-0934">Plastid</keyword>
<keyword evidence="5" id="KW-1133">Transmembrane helix</keyword>
<dbReference type="GO" id="GO:0009507">
    <property type="term" value="C:chloroplast"/>
    <property type="evidence" value="ECO:0007669"/>
    <property type="project" value="UniProtKB-SubCell"/>
</dbReference>
<feature type="region of interest" description="Disordered" evidence="4">
    <location>
        <begin position="1"/>
        <end position="71"/>
    </location>
</feature>
<keyword evidence="5" id="KW-0472">Membrane</keyword>
<dbReference type="Proteomes" id="UP000041254">
    <property type="component" value="Unassembled WGS sequence"/>
</dbReference>
<gene>
    <name evidence="6" type="ORF">Vbra_11941</name>
</gene>
<dbReference type="Pfam" id="PF00504">
    <property type="entry name" value="Chloroa_b-bind"/>
    <property type="match status" value="1"/>
</dbReference>